<dbReference type="EMBL" id="ACYH01000033">
    <property type="protein sequence ID" value="EEV20454.1"/>
    <property type="molecule type" value="Genomic_DNA"/>
</dbReference>
<dbReference type="PROSITE" id="PS51257">
    <property type="entry name" value="PROKAR_LIPOPROTEIN"/>
    <property type="match status" value="1"/>
</dbReference>
<dbReference type="STRING" id="596324.TREVI0001_0445"/>
<dbReference type="GO" id="GO:0030313">
    <property type="term" value="C:cell envelope"/>
    <property type="evidence" value="ECO:0007669"/>
    <property type="project" value="UniProtKB-SubCell"/>
</dbReference>
<dbReference type="Gene3D" id="2.60.40.4270">
    <property type="entry name" value="Listeria-Bacteroides repeat domain"/>
    <property type="match status" value="3"/>
</dbReference>
<sequence>MKKVVRNIIFSVLTLYLSIACKNYTADIDEYLSYWTTEASIAGYVFNTATQTDAEGALCVSSKDPVTITFTVRNPKNFDFKMPGESDAPADIITFPHLQNAADVSALQAGDDYVFKKISGSTLELTYTPAFLRKHEWSSGNIAPAIMLYTNDGRVFKQTITLELKVNTPPPTIKYYAVAKTSAAVPGEDAYYVLCLQVPDMDTKITGGLLHKDIAGIEINGVRYPLSIDEEQQGFVKPENDAFLDITDVVPLDEHDAADIPSGWVLYFKTDAAVKTGSAKKDYTVKLTDTNGFTSSELKASTSPNKLPKEEWKVTKGDPAGEKSGTAAEPIIIGADSDGAAVSVSSKIPNTVVHCTLTEIGQEAEPEQTGIVSVTVDMPLKGKNEKTYKLEYYTDGEGFAATAPQTVYYNILLKHTVTFNLAGGNIGGKTDAITMTGTPGTPFTQPADPAKDGYNFSGWLPSLPSSPVFPKADTEYTAQWTKDGNTPYKIEHYQQNIDDDDYTLVSADTQSLKGETKALIAVARKHYEGFTFDHQEPSAPTIAATGDTVVRVYYNRKEITLTFRLNGGTIGGSHSPVIKSGKFGKPFTPPIPTRDGYTPNGWKPALPSPPAFPAEDTIYTALWKANTYTVTFDSKGGGSIPAQKVQYGSKISKPADPTAPAGYTFRNWCIDEACTTAWDFASGTVTSDITLYAKWDPVGGVSYTVLHFQQNIDDDNYPTAPSATQTLSGTTGTLTTATANGYAGFEPLPIEQETIAGDGTTVVEVKYKRKRITVTFKLAGGNVSGSTADVTREGKFGAAFTAPTNPAKDGYTFNRWLPALPSPLVFPAANAEYTAQWKEIPKPNMCIKEGFSAGEKSYGESSTEDLVPDAGTYTQTSPLVVYKDDGQAKLLLTVPSGTQAYHQIDEGGKIQGTEIMLSNDGNVHKLTVWIKEDNTDGVKTVLYIHVKDALTTYKELKNVVKHVASGTIINIGDNLSCGEEASEIEINKAVTIQRKSSSGNSRYTLDANEKGRFFKVTSGGTLTLKNIILKNGKAGGDILTNLGGGIHVLNGGMCQLTNCIITECKAMSGGALAIAGNCTLTDSIVENNSCLTSGSAAAANIPFTGRFVVEGSSVIKDNKTADGSTDAAAIMVTGGITLKDSAKVGAGNNIHLSVASACITVDGNLTAAPTAAGVSMPAFSAGRKVLEGSLTSDNIGKFTLVGFHADQWKINASGELEAVGGQSPVVTVSNWEELRTKVQSESVSDGTVIEVTQDITYKGGSSESTITVNKNITIKSKKSKDSNPYTLNADCTGTFPTYASKVKSIFEVSGGKTLTLENVTLSNAKQYAVSVAENCSLMMTKVTIKDCTTTQDNAAGIYFNKGKNLTLTGCTIEKCKGTGSASSGGIYIQEPTGTVSIKNTKIEECEGSGTGGGIYLYKAAGTLENVKVDRCSAKSGGGIYVKGGTLTITGGFFINNSAGGDNTSGGGAIYSEGAKVTITGCTIGDDDSNKGNYAGQGGGIFVNGGAECILEAGTKIIGNSAIGLGTGTGNGGGIFVDKVSKLGKLTIKGSKEKPVVIAKNTADYGGGLYHYGNADIKYAEIKENTVPHDGGGMYNAGICMMVGVELKSNKAENEGGGIYSNATLALNDTIVTGNEAASGGAVQIAIGSSTFQMSGSTVITIDSSKNDVYVTNDAFITLTGALTATEKIARITLNGSGGYKNNREIVKGGSGFTIPSGYENKFTITDKIGSQPHWKLIYQSNALKLKQN</sequence>
<feature type="compositionally biased region" description="Polar residues" evidence="2">
    <location>
        <begin position="296"/>
        <end position="305"/>
    </location>
</feature>
<reference evidence="4 5" key="1">
    <citation type="submission" date="2009-07" db="EMBL/GenBank/DDBJ databases">
        <authorList>
            <person name="Madupu R."/>
            <person name="Sebastian Y."/>
            <person name="Durkin A.S."/>
            <person name="Torralba M."/>
            <person name="Methe B."/>
            <person name="Sutton G.G."/>
            <person name="Strausberg R.L."/>
            <person name="Nelson K.E."/>
        </authorList>
    </citation>
    <scope>NUCLEOTIDE SEQUENCE [LARGE SCALE GENOMIC DNA]</scope>
    <source>
        <strain evidence="4 5">ATCC 35580</strain>
    </source>
</reference>
<dbReference type="eggNOG" id="COG4223">
    <property type="taxonomic scope" value="Bacteria"/>
</dbReference>
<dbReference type="InterPro" id="IPR006626">
    <property type="entry name" value="PbH1"/>
</dbReference>
<dbReference type="Proteomes" id="UP000004509">
    <property type="component" value="Unassembled WGS sequence"/>
</dbReference>
<organism evidence="4 5">
    <name type="scientific">Treponema vincentii ATCC 35580</name>
    <dbReference type="NCBI Taxonomy" id="596324"/>
    <lineage>
        <taxon>Bacteria</taxon>
        <taxon>Pseudomonadati</taxon>
        <taxon>Spirochaetota</taxon>
        <taxon>Spirochaetia</taxon>
        <taxon>Spirochaetales</taxon>
        <taxon>Treponemataceae</taxon>
        <taxon>Treponema</taxon>
    </lineage>
</organism>
<dbReference type="InterPro" id="IPR011050">
    <property type="entry name" value="Pectin_lyase_fold/virulence"/>
</dbReference>
<dbReference type="SUPFAM" id="SSF51126">
    <property type="entry name" value="Pectin lyase-like"/>
    <property type="match status" value="2"/>
</dbReference>
<proteinExistence type="predicted"/>
<dbReference type="InterPro" id="IPR013378">
    <property type="entry name" value="InlB-like_B-rpt"/>
</dbReference>
<feature type="region of interest" description="Disordered" evidence="2">
    <location>
        <begin position="296"/>
        <end position="325"/>
    </location>
</feature>
<dbReference type="Gene3D" id="2.160.20.10">
    <property type="entry name" value="Single-stranded right-handed beta-helix, Pectin lyase-like"/>
    <property type="match status" value="1"/>
</dbReference>
<feature type="compositionally biased region" description="Basic and acidic residues" evidence="2">
    <location>
        <begin position="307"/>
        <end position="321"/>
    </location>
</feature>
<evidence type="ECO:0000256" key="2">
    <source>
        <dbReference type="SAM" id="MobiDB-lite"/>
    </source>
</evidence>
<evidence type="ECO:0000313" key="5">
    <source>
        <dbReference type="Proteomes" id="UP000004509"/>
    </source>
</evidence>
<accession>C8PQ78</accession>
<evidence type="ECO:0000259" key="3">
    <source>
        <dbReference type="Pfam" id="PF13229"/>
    </source>
</evidence>
<dbReference type="eggNOG" id="COG3210">
    <property type="taxonomic scope" value="Bacteria"/>
</dbReference>
<dbReference type="RefSeq" id="WP_006188733.1">
    <property type="nucleotide sequence ID" value="NZ_ACYH01000033.1"/>
</dbReference>
<dbReference type="InterPro" id="IPR039448">
    <property type="entry name" value="Beta_helix"/>
</dbReference>
<evidence type="ECO:0000256" key="1">
    <source>
        <dbReference type="ARBA" id="ARBA00004196"/>
    </source>
</evidence>
<dbReference type="InterPro" id="IPR042229">
    <property type="entry name" value="Listeria/Bacterioides_rpt_sf"/>
</dbReference>
<dbReference type="Pfam" id="PF09479">
    <property type="entry name" value="Flg_new"/>
    <property type="match status" value="4"/>
</dbReference>
<gene>
    <name evidence="4" type="ORF">TREVI0001_0445</name>
</gene>
<feature type="domain" description="Right handed beta helix" evidence="3">
    <location>
        <begin position="1307"/>
        <end position="1483"/>
    </location>
</feature>
<evidence type="ECO:0000313" key="4">
    <source>
        <dbReference type="EMBL" id="EEV20454.1"/>
    </source>
</evidence>
<dbReference type="InterPro" id="IPR012334">
    <property type="entry name" value="Pectin_lyas_fold"/>
</dbReference>
<dbReference type="Pfam" id="PF13229">
    <property type="entry name" value="Beta_helix"/>
    <property type="match status" value="1"/>
</dbReference>
<name>C8PQ78_9SPIR</name>
<dbReference type="SMART" id="SM00710">
    <property type="entry name" value="PbH1"/>
    <property type="match status" value="9"/>
</dbReference>
<comment type="subcellular location">
    <subcellularLocation>
        <location evidence="1">Cell envelope</location>
    </subcellularLocation>
</comment>
<protein>
    <submittedName>
        <fullName evidence="4">Repeat protein</fullName>
    </submittedName>
</protein>
<comment type="caution">
    <text evidence="4">The sequence shown here is derived from an EMBL/GenBank/DDBJ whole genome shotgun (WGS) entry which is preliminary data.</text>
</comment>